<evidence type="ECO:0000313" key="7">
    <source>
        <dbReference type="WBParaSite" id="PDA_v2.g19847.t1"/>
    </source>
</evidence>
<dbReference type="Pfam" id="PF00135">
    <property type="entry name" value="COesterase"/>
    <property type="match status" value="1"/>
</dbReference>
<dbReference type="InterPro" id="IPR029058">
    <property type="entry name" value="AB_hydrolase_fold"/>
</dbReference>
<comment type="similarity">
    <text evidence="1 4">Belongs to the type-B carboxylesterase/lipase family.</text>
</comment>
<reference evidence="7" key="1">
    <citation type="submission" date="2022-11" db="UniProtKB">
        <authorList>
            <consortium name="WormBaseParasite"/>
        </authorList>
    </citation>
    <scope>IDENTIFICATION</scope>
</reference>
<accession>A0A914PUA6</accession>
<dbReference type="EC" id="3.1.1.-" evidence="4"/>
<evidence type="ECO:0000256" key="1">
    <source>
        <dbReference type="ARBA" id="ARBA00005964"/>
    </source>
</evidence>
<evidence type="ECO:0000256" key="2">
    <source>
        <dbReference type="ARBA" id="ARBA00022487"/>
    </source>
</evidence>
<dbReference type="Gene3D" id="3.40.50.1820">
    <property type="entry name" value="alpha/beta hydrolase"/>
    <property type="match status" value="1"/>
</dbReference>
<dbReference type="SUPFAM" id="SSF53474">
    <property type="entry name" value="alpha/beta-Hydrolases"/>
    <property type="match status" value="1"/>
</dbReference>
<dbReference type="InterPro" id="IPR050309">
    <property type="entry name" value="Type-B_Carboxylest/Lipase"/>
</dbReference>
<dbReference type="PROSITE" id="PS00941">
    <property type="entry name" value="CARBOXYLESTERASE_B_2"/>
    <property type="match status" value="1"/>
</dbReference>
<feature type="domain" description="Carboxylesterase type B" evidence="5">
    <location>
        <begin position="22"/>
        <end position="505"/>
    </location>
</feature>
<proteinExistence type="inferred from homology"/>
<keyword evidence="6" id="KW-1185">Reference proteome</keyword>
<dbReference type="GO" id="GO:0052689">
    <property type="term" value="F:carboxylic ester hydrolase activity"/>
    <property type="evidence" value="ECO:0007669"/>
    <property type="project" value="UniProtKB-KW"/>
</dbReference>
<evidence type="ECO:0000256" key="4">
    <source>
        <dbReference type="RuleBase" id="RU361235"/>
    </source>
</evidence>
<keyword evidence="3 4" id="KW-0378">Hydrolase</keyword>
<evidence type="ECO:0000256" key="3">
    <source>
        <dbReference type="ARBA" id="ARBA00022801"/>
    </source>
</evidence>
<dbReference type="Proteomes" id="UP000887578">
    <property type="component" value="Unplaced"/>
</dbReference>
<dbReference type="PANTHER" id="PTHR11559">
    <property type="entry name" value="CARBOXYLESTERASE"/>
    <property type="match status" value="1"/>
</dbReference>
<dbReference type="InterPro" id="IPR002018">
    <property type="entry name" value="CarbesteraseB"/>
</dbReference>
<sequence>MLYNILLLFIFIAVTLTKSNVNPIVTTEYGKIEGINYETPNGFKTEMFLGIPFAKPPINELRFEKPLPPTPWTSTLHAKSLKSRCATYPDIMTSDGSEDCLTLNIIKPAAPSDDPSGYSVMVWIHGGAFVVGSAVDYNHTETAERMVSHEIIFISINYRLGPFGFFTTGTSEAPGNYGLWDQIEALKFIQKIIRDFGGNPKNVTIFGESAGGASVSWLTLNPETKDLFSRAIPMSGSALAPWAHTNEVVETSLKLIEAAGCQNLSNVKECLKSKSTDEIKVATSKFAKTVLKADGVNLANFHPRIDGDFFHGFCIDEAIQNAPKRDHFIGICSQEHIIFAIKGTFTDPNGKYMPITPEKASNFSREDFSEIVHKILGTKEAYGAKANDAAEDIIKFYETQNSAYERNIYLHLYAQVFSDISFNIPAIREAKLKVAAGQNVYFYVYSFVPESSNHHLFDGAGHASELSNFFGPMRLNFFYTFPMKKDAEKVQKTMVDLLVNFAKNG</sequence>
<dbReference type="PROSITE" id="PS00122">
    <property type="entry name" value="CARBOXYLESTERASE_B_1"/>
    <property type="match status" value="1"/>
</dbReference>
<feature type="chain" id="PRO_5038170883" description="Carboxylic ester hydrolase" evidence="4">
    <location>
        <begin position="18"/>
        <end position="505"/>
    </location>
</feature>
<dbReference type="InterPro" id="IPR019819">
    <property type="entry name" value="Carboxylesterase_B_CS"/>
</dbReference>
<evidence type="ECO:0000259" key="5">
    <source>
        <dbReference type="Pfam" id="PF00135"/>
    </source>
</evidence>
<dbReference type="WBParaSite" id="PDA_v2.g19847.t1">
    <property type="protein sequence ID" value="PDA_v2.g19847.t1"/>
    <property type="gene ID" value="PDA_v2.g19847"/>
</dbReference>
<evidence type="ECO:0000313" key="6">
    <source>
        <dbReference type="Proteomes" id="UP000887578"/>
    </source>
</evidence>
<feature type="signal peptide" evidence="4">
    <location>
        <begin position="1"/>
        <end position="17"/>
    </location>
</feature>
<dbReference type="AlphaFoldDB" id="A0A914PUA6"/>
<name>A0A914PUA6_9BILA</name>
<protein>
    <recommendedName>
        <fullName evidence="4">Carboxylic ester hydrolase</fullName>
        <ecNumber evidence="4">3.1.1.-</ecNumber>
    </recommendedName>
</protein>
<keyword evidence="2" id="KW-0719">Serine esterase</keyword>
<keyword evidence="4" id="KW-0732">Signal</keyword>
<dbReference type="InterPro" id="IPR019826">
    <property type="entry name" value="Carboxylesterase_B_AS"/>
</dbReference>
<organism evidence="6 7">
    <name type="scientific">Panagrolaimus davidi</name>
    <dbReference type="NCBI Taxonomy" id="227884"/>
    <lineage>
        <taxon>Eukaryota</taxon>
        <taxon>Metazoa</taxon>
        <taxon>Ecdysozoa</taxon>
        <taxon>Nematoda</taxon>
        <taxon>Chromadorea</taxon>
        <taxon>Rhabditida</taxon>
        <taxon>Tylenchina</taxon>
        <taxon>Panagrolaimomorpha</taxon>
        <taxon>Panagrolaimoidea</taxon>
        <taxon>Panagrolaimidae</taxon>
        <taxon>Panagrolaimus</taxon>
    </lineage>
</organism>